<proteinExistence type="predicted"/>
<protein>
    <submittedName>
        <fullName evidence="1">Putative retrotransposon hot spot protein (RHS)</fullName>
    </submittedName>
</protein>
<dbReference type="VEuPathDB" id="TriTrypDB:C3747_35g299"/>
<comment type="caution">
    <text evidence="1">The sequence shown here is derived from an EMBL/GenBank/DDBJ whole genome shotgun (WGS) entry which is preliminary data.</text>
</comment>
<dbReference type="Proteomes" id="UP000246078">
    <property type="component" value="Unassembled WGS sequence"/>
</dbReference>
<evidence type="ECO:0000313" key="2">
    <source>
        <dbReference type="Proteomes" id="UP000246078"/>
    </source>
</evidence>
<accession>A0A2V2X6X9</accession>
<dbReference type="AlphaFoldDB" id="A0A2V2X6X9"/>
<dbReference type="EMBL" id="PRFC01000035">
    <property type="protein sequence ID" value="PWV14444.1"/>
    <property type="molecule type" value="Genomic_DNA"/>
</dbReference>
<dbReference type="VEuPathDB" id="TriTrypDB:TcCL_Unassigned04270"/>
<organism evidence="1 2">
    <name type="scientific">Trypanosoma cruzi</name>
    <dbReference type="NCBI Taxonomy" id="5693"/>
    <lineage>
        <taxon>Eukaryota</taxon>
        <taxon>Discoba</taxon>
        <taxon>Euglenozoa</taxon>
        <taxon>Kinetoplastea</taxon>
        <taxon>Metakinetoplastina</taxon>
        <taxon>Trypanosomatida</taxon>
        <taxon>Trypanosomatidae</taxon>
        <taxon>Trypanosoma</taxon>
        <taxon>Schizotrypanum</taxon>
    </lineage>
</organism>
<reference evidence="1 2" key="1">
    <citation type="journal article" date="2018" name="Microb. Genom.">
        <title>Expanding an expanded genome: long-read sequencing of Trypanosoma cruzi.</title>
        <authorList>
            <person name="Berna L."/>
            <person name="Rodriguez M."/>
            <person name="Chiribao M.L."/>
            <person name="Parodi-Talice A."/>
            <person name="Pita S."/>
            <person name="Rijo G."/>
            <person name="Alvarez-Valin F."/>
            <person name="Robello C."/>
        </authorList>
    </citation>
    <scope>NUCLEOTIDE SEQUENCE [LARGE SCALE GENOMIC DNA]</scope>
    <source>
        <strain evidence="1 2">TCC</strain>
    </source>
</reference>
<dbReference type="VEuPathDB" id="TriTrypDB:TcG_11635"/>
<dbReference type="VEuPathDB" id="TriTrypDB:C4B63_130g13"/>
<evidence type="ECO:0000313" key="1">
    <source>
        <dbReference type="EMBL" id="PWV14444.1"/>
    </source>
</evidence>
<dbReference type="VEuPathDB" id="TriTrypDB:TCDM_12509"/>
<gene>
    <name evidence="1" type="ORF">C3747_35g299</name>
</gene>
<name>A0A2V2X6X9_TRYCR</name>
<dbReference type="VEuPathDB" id="TriTrypDB:TcCLB.504109.200"/>
<sequence>MKGRVTTLVCDTRIADIFHKACELHFFLLCGITVMHRCCGVYDLCSLHVAAALPNLLFILCACQGLCAHVLLPSVCGDGGATRVRDRSERDAWANPPRAPRCCLLSPTLCWVDGIHPPSLWRSSCIWCATNTVPSHCVGESLVVASIHDCAYCLSFSLFIPLSFVGQYSALTQSNQENKEKQCLQSKT</sequence>